<organism evidence="3 4">
    <name type="scientific">Pseudomonas aeruginosa</name>
    <dbReference type="NCBI Taxonomy" id="287"/>
    <lineage>
        <taxon>Bacteria</taxon>
        <taxon>Pseudomonadati</taxon>
        <taxon>Pseudomonadota</taxon>
        <taxon>Gammaproteobacteria</taxon>
        <taxon>Pseudomonadales</taxon>
        <taxon>Pseudomonadaceae</taxon>
        <taxon>Pseudomonas</taxon>
    </lineage>
</organism>
<evidence type="ECO:0000313" key="4">
    <source>
        <dbReference type="Proteomes" id="UP000253594"/>
    </source>
</evidence>
<accession>A0A367LYG6</accession>
<dbReference type="Gene3D" id="3.40.50.300">
    <property type="entry name" value="P-loop containing nucleotide triphosphate hydrolases"/>
    <property type="match status" value="1"/>
</dbReference>
<comment type="caution">
    <text evidence="3">The sequence shown here is derived from an EMBL/GenBank/DDBJ whole genome shotgun (WGS) entry which is preliminary data.</text>
</comment>
<evidence type="ECO:0000313" key="3">
    <source>
        <dbReference type="EMBL" id="RCI70204.1"/>
    </source>
</evidence>
<dbReference type="GO" id="GO:0005524">
    <property type="term" value="F:ATP binding"/>
    <property type="evidence" value="ECO:0007669"/>
    <property type="project" value="UniProtKB-KW"/>
</dbReference>
<proteinExistence type="predicted"/>
<keyword evidence="3" id="KW-0547">Nucleotide-binding</keyword>
<dbReference type="Pfam" id="PF01695">
    <property type="entry name" value="IstB_IS21"/>
    <property type="match status" value="1"/>
</dbReference>
<keyword evidence="3" id="KW-0067">ATP-binding</keyword>
<feature type="non-terminal residue" evidence="3">
    <location>
        <position position="1"/>
    </location>
</feature>
<gene>
    <name evidence="3" type="ORF">DT376_35805</name>
    <name evidence="2" type="ORF">DT376_35815</name>
</gene>
<reference evidence="3 4" key="1">
    <citation type="submission" date="2018-07" db="EMBL/GenBank/DDBJ databases">
        <title>Mechanisms of high-level aminoglycoside resistance among Gram-negative pathogens in Brazil.</title>
        <authorList>
            <person name="Ballaben A.S."/>
            <person name="Darini A.L.C."/>
            <person name="Doi Y."/>
        </authorList>
    </citation>
    <scope>NUCLEOTIDE SEQUENCE [LARGE SCALE GENOMIC DNA]</scope>
    <source>
        <strain evidence="3 4">B2-305</strain>
    </source>
</reference>
<protein>
    <submittedName>
        <fullName evidence="3">ATP-binding protein</fullName>
    </submittedName>
</protein>
<dbReference type="EMBL" id="QORE01002317">
    <property type="protein sequence ID" value="RCI70202.1"/>
    <property type="molecule type" value="Genomic_DNA"/>
</dbReference>
<name>A0A367LYG6_PSEAI</name>
<dbReference type="InterPro" id="IPR002611">
    <property type="entry name" value="IstB_ATP-bd"/>
</dbReference>
<dbReference type="AlphaFoldDB" id="A0A367LYG6"/>
<dbReference type="EMBL" id="QORE01002316">
    <property type="protein sequence ID" value="RCI70204.1"/>
    <property type="molecule type" value="Genomic_DNA"/>
</dbReference>
<feature type="domain" description="IstB-like ATP-binding" evidence="1">
    <location>
        <begin position="4"/>
        <end position="64"/>
    </location>
</feature>
<dbReference type="Proteomes" id="UP000253594">
    <property type="component" value="Unassembled WGS sequence"/>
</dbReference>
<dbReference type="InterPro" id="IPR027417">
    <property type="entry name" value="P-loop_NTPase"/>
</dbReference>
<evidence type="ECO:0000259" key="1">
    <source>
        <dbReference type="Pfam" id="PF01695"/>
    </source>
</evidence>
<evidence type="ECO:0000313" key="2">
    <source>
        <dbReference type="EMBL" id="RCI70202.1"/>
    </source>
</evidence>
<sequence length="89" mass="9995">RDALEELAGFDLLVIDELGAQSGTEYELGLLHEVIDRRYREMRPTVVVSNMSAQEVAKYIGDRAVDRLRENGGKAVGFTWGSARREVLE</sequence>